<keyword evidence="2" id="KW-1185">Reference proteome</keyword>
<proteinExistence type="predicted"/>
<dbReference type="AlphaFoldDB" id="A0A4C1XU96"/>
<evidence type="ECO:0000313" key="1">
    <source>
        <dbReference type="EMBL" id="GBP66562.1"/>
    </source>
</evidence>
<comment type="caution">
    <text evidence="1">The sequence shown here is derived from an EMBL/GenBank/DDBJ whole genome shotgun (WGS) entry which is preliminary data.</text>
</comment>
<gene>
    <name evidence="1" type="ORF">EVAR_44423_1</name>
</gene>
<accession>A0A4C1XU96</accession>
<dbReference type="EMBL" id="BGZK01000961">
    <property type="protein sequence ID" value="GBP66562.1"/>
    <property type="molecule type" value="Genomic_DNA"/>
</dbReference>
<organism evidence="1 2">
    <name type="scientific">Eumeta variegata</name>
    <name type="common">Bagworm moth</name>
    <name type="synonym">Eumeta japonica</name>
    <dbReference type="NCBI Taxonomy" id="151549"/>
    <lineage>
        <taxon>Eukaryota</taxon>
        <taxon>Metazoa</taxon>
        <taxon>Ecdysozoa</taxon>
        <taxon>Arthropoda</taxon>
        <taxon>Hexapoda</taxon>
        <taxon>Insecta</taxon>
        <taxon>Pterygota</taxon>
        <taxon>Neoptera</taxon>
        <taxon>Endopterygota</taxon>
        <taxon>Lepidoptera</taxon>
        <taxon>Glossata</taxon>
        <taxon>Ditrysia</taxon>
        <taxon>Tineoidea</taxon>
        <taxon>Psychidae</taxon>
        <taxon>Oiketicinae</taxon>
        <taxon>Eumeta</taxon>
    </lineage>
</organism>
<dbReference type="Proteomes" id="UP000299102">
    <property type="component" value="Unassembled WGS sequence"/>
</dbReference>
<evidence type="ECO:0000313" key="2">
    <source>
        <dbReference type="Proteomes" id="UP000299102"/>
    </source>
</evidence>
<sequence>MTASPDAIGQHTGVLTARDMHYGRFLKGSPRHRMSLNTDTGRVHLFYPARKQPDGDDRALYCSAFSLVRSAQAERDYESCFFVCAAAFIDFVRRYHAVAALGVGDVGDRRRPRA</sequence>
<name>A0A4C1XU96_EUMVA</name>
<protein>
    <submittedName>
        <fullName evidence="1">Uncharacterized protein</fullName>
    </submittedName>
</protein>
<reference evidence="1 2" key="1">
    <citation type="journal article" date="2019" name="Commun. Biol.">
        <title>The bagworm genome reveals a unique fibroin gene that provides high tensile strength.</title>
        <authorList>
            <person name="Kono N."/>
            <person name="Nakamura H."/>
            <person name="Ohtoshi R."/>
            <person name="Tomita M."/>
            <person name="Numata K."/>
            <person name="Arakawa K."/>
        </authorList>
    </citation>
    <scope>NUCLEOTIDE SEQUENCE [LARGE SCALE GENOMIC DNA]</scope>
</reference>